<feature type="domain" description="Prepilin type IV endopeptidase peptidase" evidence="8">
    <location>
        <begin position="112"/>
        <end position="222"/>
    </location>
</feature>
<keyword evidence="6 7" id="KW-0472">Membrane</keyword>
<dbReference type="EMBL" id="MFTP01000002">
    <property type="protein sequence ID" value="OGI66250.1"/>
    <property type="molecule type" value="Genomic_DNA"/>
</dbReference>
<evidence type="ECO:0000313" key="11">
    <source>
        <dbReference type="Proteomes" id="UP000177370"/>
    </source>
</evidence>
<name>A0A1F6V9B8_9BACT</name>
<dbReference type="GO" id="GO:0005886">
    <property type="term" value="C:plasma membrane"/>
    <property type="evidence" value="ECO:0007669"/>
    <property type="project" value="UniProtKB-SubCell"/>
</dbReference>
<dbReference type="Gene3D" id="1.20.120.1220">
    <property type="match status" value="1"/>
</dbReference>
<keyword evidence="3" id="KW-1003">Cell membrane</keyword>
<dbReference type="Proteomes" id="UP000177370">
    <property type="component" value="Unassembled WGS sequence"/>
</dbReference>
<feature type="transmembrane region" description="Helical" evidence="7">
    <location>
        <begin position="135"/>
        <end position="156"/>
    </location>
</feature>
<dbReference type="AlphaFoldDB" id="A0A1F6V9B8"/>
<dbReference type="PANTHER" id="PTHR30487">
    <property type="entry name" value="TYPE 4 PREPILIN-LIKE PROTEINS LEADER PEPTIDE-PROCESSING ENZYME"/>
    <property type="match status" value="1"/>
</dbReference>
<dbReference type="PANTHER" id="PTHR30487:SF0">
    <property type="entry name" value="PREPILIN LEADER PEPTIDASE_N-METHYLTRANSFERASE-RELATED"/>
    <property type="match status" value="1"/>
</dbReference>
<evidence type="ECO:0000256" key="3">
    <source>
        <dbReference type="ARBA" id="ARBA00022475"/>
    </source>
</evidence>
<evidence type="ECO:0000256" key="1">
    <source>
        <dbReference type="ARBA" id="ARBA00004651"/>
    </source>
</evidence>
<keyword evidence="5 7" id="KW-1133">Transmembrane helix</keyword>
<feature type="transmembrane region" description="Helical" evidence="7">
    <location>
        <begin position="240"/>
        <end position="262"/>
    </location>
</feature>
<gene>
    <name evidence="10" type="ORF">A2647_00650</name>
</gene>
<dbReference type="Pfam" id="PF01478">
    <property type="entry name" value="Peptidase_A24"/>
    <property type="match status" value="1"/>
</dbReference>
<evidence type="ECO:0000256" key="4">
    <source>
        <dbReference type="ARBA" id="ARBA00022692"/>
    </source>
</evidence>
<dbReference type="InterPro" id="IPR010627">
    <property type="entry name" value="Prepilin_pept_A24_N"/>
</dbReference>
<dbReference type="Pfam" id="PF06750">
    <property type="entry name" value="A24_N_bact"/>
    <property type="match status" value="1"/>
</dbReference>
<comment type="caution">
    <text evidence="10">The sequence shown here is derived from an EMBL/GenBank/DDBJ whole genome shotgun (WGS) entry which is preliminary data.</text>
</comment>
<protein>
    <recommendedName>
        <fullName evidence="12">Prepilin peptidase</fullName>
    </recommendedName>
</protein>
<dbReference type="GO" id="GO:0006465">
    <property type="term" value="P:signal peptide processing"/>
    <property type="evidence" value="ECO:0007669"/>
    <property type="project" value="TreeGrafter"/>
</dbReference>
<dbReference type="InterPro" id="IPR050882">
    <property type="entry name" value="Prepilin_peptidase/N-MTase"/>
</dbReference>
<feature type="transmembrane region" description="Helical" evidence="7">
    <location>
        <begin position="108"/>
        <end position="126"/>
    </location>
</feature>
<evidence type="ECO:0000313" key="10">
    <source>
        <dbReference type="EMBL" id="OGI66250.1"/>
    </source>
</evidence>
<feature type="transmembrane region" description="Helical" evidence="7">
    <location>
        <begin position="208"/>
        <end position="228"/>
    </location>
</feature>
<evidence type="ECO:0000256" key="7">
    <source>
        <dbReference type="SAM" id="Phobius"/>
    </source>
</evidence>
<feature type="transmembrane region" description="Helical" evidence="7">
    <location>
        <begin position="6"/>
        <end position="27"/>
    </location>
</feature>
<evidence type="ECO:0000256" key="2">
    <source>
        <dbReference type="ARBA" id="ARBA00005801"/>
    </source>
</evidence>
<evidence type="ECO:0000256" key="6">
    <source>
        <dbReference type="ARBA" id="ARBA00023136"/>
    </source>
</evidence>
<feature type="transmembrane region" description="Helical" evidence="7">
    <location>
        <begin position="162"/>
        <end position="180"/>
    </location>
</feature>
<reference evidence="10 11" key="1">
    <citation type="journal article" date="2016" name="Nat. Commun.">
        <title>Thousands of microbial genomes shed light on interconnected biogeochemical processes in an aquifer system.</title>
        <authorList>
            <person name="Anantharaman K."/>
            <person name="Brown C.T."/>
            <person name="Hug L.A."/>
            <person name="Sharon I."/>
            <person name="Castelle C.J."/>
            <person name="Probst A.J."/>
            <person name="Thomas B.C."/>
            <person name="Singh A."/>
            <person name="Wilkins M.J."/>
            <person name="Karaoz U."/>
            <person name="Brodie E.L."/>
            <person name="Williams K.H."/>
            <person name="Hubbard S.S."/>
            <person name="Banfield J.F."/>
        </authorList>
    </citation>
    <scope>NUCLEOTIDE SEQUENCE [LARGE SCALE GENOMIC DNA]</scope>
</reference>
<evidence type="ECO:0000259" key="9">
    <source>
        <dbReference type="Pfam" id="PF06750"/>
    </source>
</evidence>
<organism evidence="10 11">
    <name type="scientific">Candidatus Nomurabacteria bacterium RIFCSPHIGHO2_01_FULL_40_24b</name>
    <dbReference type="NCBI Taxonomy" id="1801739"/>
    <lineage>
        <taxon>Bacteria</taxon>
        <taxon>Candidatus Nomuraibacteriota</taxon>
    </lineage>
</organism>
<dbReference type="GO" id="GO:0004190">
    <property type="term" value="F:aspartic-type endopeptidase activity"/>
    <property type="evidence" value="ECO:0007669"/>
    <property type="project" value="InterPro"/>
</dbReference>
<evidence type="ECO:0000259" key="8">
    <source>
        <dbReference type="Pfam" id="PF01478"/>
    </source>
</evidence>
<evidence type="ECO:0008006" key="12">
    <source>
        <dbReference type="Google" id="ProtNLM"/>
    </source>
</evidence>
<accession>A0A1F6V9B8</accession>
<comment type="similarity">
    <text evidence="2">Belongs to the peptidase A24 family.</text>
</comment>
<evidence type="ECO:0000256" key="5">
    <source>
        <dbReference type="ARBA" id="ARBA00022989"/>
    </source>
</evidence>
<dbReference type="InterPro" id="IPR000045">
    <property type="entry name" value="Prepilin_IV_endopep_pep"/>
</dbReference>
<proteinExistence type="inferred from homology"/>
<feature type="domain" description="Prepilin peptidase A24 N-terminal" evidence="9">
    <location>
        <begin position="12"/>
        <end position="93"/>
    </location>
</feature>
<sequence>MDIIITIIFFSFGLIIGSFLNVIIYRYNTARSLGGRSACMSCQNKLCWYELIPLLSFVTLRGRCKTCKTKISVQYPLVELMAGLVSVSLFFKFQYMFFIDTFVFTGTYAYYMFMFSLLLVIAVYDLKHKVIPDQLSLFFGILAFLGLFVFTSYGFLPHTPSILELLSGILIASPFALFWLISKGAWMGLGDAKLALGLGWLLGLSRALSGLVVAFWSGAIIGFILIVVSRKYGMKSEIPFAPFLVLGAFLAFILELHFFPFFSS</sequence>
<comment type="subcellular location">
    <subcellularLocation>
        <location evidence="1">Cell membrane</location>
        <topology evidence="1">Multi-pass membrane protein</topology>
    </subcellularLocation>
</comment>
<keyword evidence="4 7" id="KW-0812">Transmembrane</keyword>